<evidence type="ECO:0000259" key="3">
    <source>
        <dbReference type="PROSITE" id="PS50164"/>
    </source>
</evidence>
<dbReference type="AlphaFoldDB" id="A0A0F3MTB4"/>
<organism evidence="4 5">
    <name type="scientific">Rickettsia felis str. Pedreira</name>
    <dbReference type="NCBI Taxonomy" id="1359196"/>
    <lineage>
        <taxon>Bacteria</taxon>
        <taxon>Pseudomonadati</taxon>
        <taxon>Pseudomonadota</taxon>
        <taxon>Alphaproteobacteria</taxon>
        <taxon>Rickettsiales</taxon>
        <taxon>Rickettsiaceae</taxon>
        <taxon>Rickettsieae</taxon>
        <taxon>Rickettsia</taxon>
        <taxon>spotted fever group</taxon>
    </lineage>
</organism>
<proteinExistence type="inferred from homology"/>
<dbReference type="InterPro" id="IPR050190">
    <property type="entry name" value="UPF0213_domain"/>
</dbReference>
<dbReference type="PANTHER" id="PTHR34477:SF5">
    <property type="entry name" value="BSL5627 PROTEIN"/>
    <property type="match status" value="1"/>
</dbReference>
<dbReference type="Gene3D" id="3.40.1440.10">
    <property type="entry name" value="GIY-YIG endonuclease"/>
    <property type="match status" value="1"/>
</dbReference>
<dbReference type="PANTHER" id="PTHR34477">
    <property type="entry name" value="UPF0213 PROTEIN YHBQ"/>
    <property type="match status" value="1"/>
</dbReference>
<keyword evidence="2" id="KW-0812">Transmembrane</keyword>
<evidence type="ECO:0000256" key="1">
    <source>
        <dbReference type="ARBA" id="ARBA00007435"/>
    </source>
</evidence>
<dbReference type="InterPro" id="IPR035901">
    <property type="entry name" value="GIY-YIG_endonuc_sf"/>
</dbReference>
<dbReference type="PROSITE" id="PS50164">
    <property type="entry name" value="GIY_YIG"/>
    <property type="match status" value="1"/>
</dbReference>
<evidence type="ECO:0000313" key="4">
    <source>
        <dbReference type="EMBL" id="KJV59028.1"/>
    </source>
</evidence>
<gene>
    <name evidence="4" type="ORF">RFEPED_1423</name>
</gene>
<dbReference type="EMBL" id="LANQ01000001">
    <property type="protein sequence ID" value="KJV59028.1"/>
    <property type="molecule type" value="Genomic_DNA"/>
</dbReference>
<protein>
    <submittedName>
        <fullName evidence="4">GIY-YIG catalytic domain protein</fullName>
    </submittedName>
</protein>
<comment type="similarity">
    <text evidence="1">Belongs to the UPF0213 family.</text>
</comment>
<keyword evidence="2" id="KW-0472">Membrane</keyword>
<evidence type="ECO:0000313" key="5">
    <source>
        <dbReference type="Proteomes" id="UP000033475"/>
    </source>
</evidence>
<dbReference type="CDD" id="cd10448">
    <property type="entry name" value="GIY-YIG_unchar_3"/>
    <property type="match status" value="1"/>
</dbReference>
<dbReference type="SMART" id="SM00465">
    <property type="entry name" value="GIYc"/>
    <property type="match status" value="1"/>
</dbReference>
<reference evidence="4 5" key="1">
    <citation type="submission" date="2015-01" db="EMBL/GenBank/DDBJ databases">
        <title>Genome Sequencing of Rickettsiales.</title>
        <authorList>
            <person name="Daugherty S.C."/>
            <person name="Su Q."/>
            <person name="Abolude K."/>
            <person name="Beier-Sexton M."/>
            <person name="Carlyon J.A."/>
            <person name="Carter R."/>
            <person name="Day N.P."/>
            <person name="Dumler S.J."/>
            <person name="Dyachenko V."/>
            <person name="Godinez A."/>
            <person name="Kurtti T.J."/>
            <person name="Lichay M."/>
            <person name="Mullins K.E."/>
            <person name="Ott S."/>
            <person name="Pappas-Brown V."/>
            <person name="Paris D.H."/>
            <person name="Patel P."/>
            <person name="Richards A.L."/>
            <person name="Sadzewicz L."/>
            <person name="Sears K."/>
            <person name="Seidman D."/>
            <person name="Sengamalay N."/>
            <person name="Stenos J."/>
            <person name="Tallon L.J."/>
            <person name="Vincent G."/>
            <person name="Fraser C.M."/>
            <person name="Munderloh U."/>
            <person name="Dunning-Hotopp J.C."/>
        </authorList>
    </citation>
    <scope>NUCLEOTIDE SEQUENCE [LARGE SCALE GENOMIC DNA]</scope>
    <source>
        <strain evidence="4 5">Pedreira</strain>
    </source>
</reference>
<sequence>MGCPNRHCEKNYKVIRRSNLRSLLLLHEVATLCLSLLAMTFFFVLYKLMKQPIVYIVTNKKNGILYTGVTSNLIKRIYEHKNYTIKGFSKKYNCKILVFYEIHQTMNSAINREKQIKAGSRDKKIKLIEQTNINWDDLYSEIIL</sequence>
<keyword evidence="2" id="KW-1133">Transmembrane helix</keyword>
<dbReference type="Pfam" id="PF01541">
    <property type="entry name" value="GIY-YIG"/>
    <property type="match status" value="1"/>
</dbReference>
<dbReference type="PATRIC" id="fig|1359196.3.peg.1377"/>
<feature type="domain" description="GIY-YIG" evidence="3">
    <location>
        <begin position="50"/>
        <end position="126"/>
    </location>
</feature>
<evidence type="ECO:0000256" key="2">
    <source>
        <dbReference type="SAM" id="Phobius"/>
    </source>
</evidence>
<dbReference type="SUPFAM" id="SSF82771">
    <property type="entry name" value="GIY-YIG endonuclease"/>
    <property type="match status" value="1"/>
</dbReference>
<feature type="transmembrane region" description="Helical" evidence="2">
    <location>
        <begin position="23"/>
        <end position="46"/>
    </location>
</feature>
<dbReference type="Proteomes" id="UP000033475">
    <property type="component" value="Unassembled WGS sequence"/>
</dbReference>
<name>A0A0F3MTB4_RICFI</name>
<dbReference type="InterPro" id="IPR000305">
    <property type="entry name" value="GIY-YIG_endonuc"/>
</dbReference>
<comment type="caution">
    <text evidence="4">The sequence shown here is derived from an EMBL/GenBank/DDBJ whole genome shotgun (WGS) entry which is preliminary data.</text>
</comment>
<accession>A0A0F3MTB4</accession>